<feature type="transmembrane region" description="Helical" evidence="6">
    <location>
        <begin position="479"/>
        <end position="502"/>
    </location>
</feature>
<accession>A0A2N7S472</accession>
<evidence type="ECO:0000256" key="3">
    <source>
        <dbReference type="ARBA" id="ARBA00022692"/>
    </source>
</evidence>
<dbReference type="AlphaFoldDB" id="A0A2N7S472"/>
<keyword evidence="2" id="KW-1003">Cell membrane</keyword>
<dbReference type="InterPro" id="IPR052159">
    <property type="entry name" value="Competence_DNA_uptake"/>
</dbReference>
<feature type="transmembrane region" description="Helical" evidence="6">
    <location>
        <begin position="386"/>
        <end position="419"/>
    </location>
</feature>
<feature type="domain" description="Metallo-beta-lactamase" evidence="7">
    <location>
        <begin position="516"/>
        <end position="577"/>
    </location>
</feature>
<evidence type="ECO:0000259" key="8">
    <source>
        <dbReference type="Pfam" id="PF03772"/>
    </source>
</evidence>
<dbReference type="NCBIfam" id="TIGR00360">
    <property type="entry name" value="ComEC_N-term"/>
    <property type="match status" value="1"/>
</dbReference>
<evidence type="ECO:0000256" key="1">
    <source>
        <dbReference type="ARBA" id="ARBA00004651"/>
    </source>
</evidence>
<dbReference type="RefSeq" id="WP_102597611.1">
    <property type="nucleotide sequence ID" value="NZ_JBQDJG010000001.1"/>
</dbReference>
<evidence type="ECO:0000256" key="5">
    <source>
        <dbReference type="ARBA" id="ARBA00023136"/>
    </source>
</evidence>
<dbReference type="SUPFAM" id="SSF56281">
    <property type="entry name" value="Metallo-hydrolase/oxidoreductase"/>
    <property type="match status" value="1"/>
</dbReference>
<reference evidence="9 10" key="1">
    <citation type="journal article" date="2017" name="Elife">
        <title>Extensive horizontal gene transfer in cheese-associated bacteria.</title>
        <authorList>
            <person name="Bonham K.S."/>
            <person name="Wolfe B.E."/>
            <person name="Dutton R.J."/>
        </authorList>
    </citation>
    <scope>NUCLEOTIDE SEQUENCE [LARGE SCALE GENOMIC DNA]</scope>
    <source>
        <strain evidence="9 10">JB182</strain>
    </source>
</reference>
<dbReference type="PANTHER" id="PTHR30619">
    <property type="entry name" value="DNA INTERNALIZATION/COMPETENCE PROTEIN COMEC/REC2"/>
    <property type="match status" value="1"/>
</dbReference>
<sequence length="755" mass="80282">MNTDFRGLWLLAGAWVAAYFTLPAWVLWCSLALLVLLLALLLRARHDQAHSAPWFSGPLILLLGLIAVSMLGLSNPPCQLPAGSEQQRRAVVSFQDPASAQGGASAAGPAQIQRYWNQDRWVQCQVPVYLSGEYGLPAHAGEFEVILDLDAAQAGSFDWWARAASEPKVRSWVEPTAADFLKQRFVLSLGQLPDNAQALLPGMLYGDRSGQDEALGDAMKTSGLSHLTAVSGSNIALIAAIVLVLFRLFSVPRAPSAILTIGVVGLFTWFVGPDPSVLRASLMGSIAVISVLLGRGQGSLGILCLTGTVLLVADRSLGAEPAFALSVLATLGIIMLAPALTEIFAQFLPSWLAQLTAICCAAQFTCLPVIIALNSNFSLYSLPTNLLVAPLLPLITSVGMVCLLLCTPLPGFSGVLIWVPGLLAESIGKAAHFTSGLPGAARPWPEGLGGIMLAVMLAVVLCTLLIVGRETEKLRVRQVALGVLGAILVCVLALVLPATLFYREKVPPQWSIAMCDVGQGDAFVINLGDARGWLIDTGPPESGLLACLDRLGIQSLSKVFITHTHNDHFGGVEELEDSGVQIDERLVSTGFDLELWPGAQVLEPGTQQVAGDIRFEVIGPEAKFAQFAEPNDTSLVLRFSFATKNGIVDFFAAGDMETEAMDRLLKLHPQGPAAILKASHHGARNGGTEILEQIHPQVLLISVGEDNSYGHPHPQTLEVAKQIGAEVFRTDQSGTVLLTFTTEGVLGTSLGTPVR</sequence>
<evidence type="ECO:0008006" key="11">
    <source>
        <dbReference type="Google" id="ProtNLM"/>
    </source>
</evidence>
<dbReference type="Pfam" id="PF03772">
    <property type="entry name" value="Competence"/>
    <property type="match status" value="1"/>
</dbReference>
<proteinExistence type="predicted"/>
<feature type="transmembrane region" description="Helical" evidence="6">
    <location>
        <begin position="323"/>
        <end position="345"/>
    </location>
</feature>
<evidence type="ECO:0000313" key="9">
    <source>
        <dbReference type="EMBL" id="PMQ20897.1"/>
    </source>
</evidence>
<evidence type="ECO:0000256" key="2">
    <source>
        <dbReference type="ARBA" id="ARBA00022475"/>
    </source>
</evidence>
<dbReference type="Gene3D" id="3.60.15.10">
    <property type="entry name" value="Ribonuclease Z/Hydroxyacylglutathione hydrolase-like"/>
    <property type="match status" value="1"/>
</dbReference>
<dbReference type="GO" id="GO:0005886">
    <property type="term" value="C:plasma membrane"/>
    <property type="evidence" value="ECO:0007669"/>
    <property type="project" value="UniProtKB-SubCell"/>
</dbReference>
<comment type="caution">
    <text evidence="9">The sequence shown here is derived from an EMBL/GenBank/DDBJ whole genome shotgun (WGS) entry which is preliminary data.</text>
</comment>
<dbReference type="InterPro" id="IPR036866">
    <property type="entry name" value="RibonucZ/Hydroxyglut_hydro"/>
</dbReference>
<name>A0A2N7S472_9MICC</name>
<protein>
    <recommendedName>
        <fullName evidence="11">Competence protein ComEC</fullName>
    </recommendedName>
</protein>
<feature type="transmembrane region" description="Helical" evidence="6">
    <location>
        <begin position="54"/>
        <end position="73"/>
    </location>
</feature>
<dbReference type="PANTHER" id="PTHR30619:SF1">
    <property type="entry name" value="RECOMBINATION PROTEIN 2"/>
    <property type="match status" value="1"/>
</dbReference>
<comment type="subcellular location">
    <subcellularLocation>
        <location evidence="1">Cell membrane</location>
        <topology evidence="1">Multi-pass membrane protein</topology>
    </subcellularLocation>
</comment>
<dbReference type="InterPro" id="IPR001279">
    <property type="entry name" value="Metallo-B-lactamas"/>
</dbReference>
<dbReference type="Proteomes" id="UP000235739">
    <property type="component" value="Unassembled WGS sequence"/>
</dbReference>
<evidence type="ECO:0000256" key="4">
    <source>
        <dbReference type="ARBA" id="ARBA00022989"/>
    </source>
</evidence>
<feature type="transmembrane region" description="Helical" evidence="6">
    <location>
        <begin position="447"/>
        <end position="467"/>
    </location>
</feature>
<keyword evidence="5 6" id="KW-0472">Membrane</keyword>
<organism evidence="9 10">
    <name type="scientific">Glutamicibacter arilaitensis</name>
    <dbReference type="NCBI Taxonomy" id="256701"/>
    <lineage>
        <taxon>Bacteria</taxon>
        <taxon>Bacillati</taxon>
        <taxon>Actinomycetota</taxon>
        <taxon>Actinomycetes</taxon>
        <taxon>Micrococcales</taxon>
        <taxon>Micrococcaceae</taxon>
        <taxon>Glutamicibacter</taxon>
    </lineage>
</organism>
<gene>
    <name evidence="9" type="ORF">CIK84_04750</name>
</gene>
<dbReference type="InterPro" id="IPR004477">
    <property type="entry name" value="ComEC_N"/>
</dbReference>
<dbReference type="InterPro" id="IPR035681">
    <property type="entry name" value="ComA-like_MBL"/>
</dbReference>
<feature type="transmembrane region" description="Helical" evidence="6">
    <location>
        <begin position="229"/>
        <end position="249"/>
    </location>
</feature>
<feature type="transmembrane region" description="Helical" evidence="6">
    <location>
        <begin position="12"/>
        <end position="42"/>
    </location>
</feature>
<keyword evidence="3 6" id="KW-0812">Transmembrane</keyword>
<keyword evidence="4 6" id="KW-1133">Transmembrane helix</keyword>
<dbReference type="EMBL" id="PNQX01000001">
    <property type="protein sequence ID" value="PMQ20897.1"/>
    <property type="molecule type" value="Genomic_DNA"/>
</dbReference>
<evidence type="ECO:0000259" key="7">
    <source>
        <dbReference type="Pfam" id="PF00753"/>
    </source>
</evidence>
<feature type="transmembrane region" description="Helical" evidence="6">
    <location>
        <begin position="351"/>
        <end position="374"/>
    </location>
</feature>
<dbReference type="Pfam" id="PF00753">
    <property type="entry name" value="Lactamase_B"/>
    <property type="match status" value="1"/>
</dbReference>
<feature type="domain" description="ComEC/Rec2-related protein" evidence="8">
    <location>
        <begin position="203"/>
        <end position="466"/>
    </location>
</feature>
<feature type="transmembrane region" description="Helical" evidence="6">
    <location>
        <begin position="256"/>
        <end position="272"/>
    </location>
</feature>
<evidence type="ECO:0000313" key="10">
    <source>
        <dbReference type="Proteomes" id="UP000235739"/>
    </source>
</evidence>
<dbReference type="CDD" id="cd07731">
    <property type="entry name" value="ComA-like_MBL-fold"/>
    <property type="match status" value="1"/>
</dbReference>
<feature type="transmembrane region" description="Helical" evidence="6">
    <location>
        <begin position="284"/>
        <end position="311"/>
    </location>
</feature>
<evidence type="ECO:0000256" key="6">
    <source>
        <dbReference type="SAM" id="Phobius"/>
    </source>
</evidence>